<dbReference type="InterPro" id="IPR051026">
    <property type="entry name" value="PI/PC_transfer"/>
</dbReference>
<name>A0A7S2B9A3_9STRA</name>
<dbReference type="PANTHER" id="PTHR45657">
    <property type="entry name" value="CRAL-TRIO DOMAIN-CONTAINING PROTEIN YKL091C-RELATED"/>
    <property type="match status" value="1"/>
</dbReference>
<dbReference type="AlphaFoldDB" id="A0A7S2B9A3"/>
<protein>
    <recommendedName>
        <fullName evidence="2">CRAL-TRIO domain-containing protein</fullName>
    </recommendedName>
</protein>
<evidence type="ECO:0000313" key="3">
    <source>
        <dbReference type="EMBL" id="CAD9389160.1"/>
    </source>
</evidence>
<dbReference type="InterPro" id="IPR001251">
    <property type="entry name" value="CRAL-TRIO_dom"/>
</dbReference>
<sequence>MIWKIVAPMLDRNVRERITLFRSDYQDALRELVDIENIPPAYGGTCQCGDCRNNSPQELEIFRFAKGEAASQKMASTTAGGSRESQSESSSSSSSTSPGGGGGEMGLRTRRVTFNEDHL</sequence>
<evidence type="ECO:0000259" key="2">
    <source>
        <dbReference type="PROSITE" id="PS50191"/>
    </source>
</evidence>
<dbReference type="PANTHER" id="PTHR45657:SF1">
    <property type="entry name" value="CRAL-TRIO DOMAIN-CONTAINING PROTEIN YKL091C-RELATED"/>
    <property type="match status" value="1"/>
</dbReference>
<dbReference type="Pfam" id="PF00650">
    <property type="entry name" value="CRAL_TRIO"/>
    <property type="match status" value="1"/>
</dbReference>
<reference evidence="3" key="1">
    <citation type="submission" date="2021-01" db="EMBL/GenBank/DDBJ databases">
        <authorList>
            <person name="Corre E."/>
            <person name="Pelletier E."/>
            <person name="Niang G."/>
            <person name="Scheremetjew M."/>
            <person name="Finn R."/>
            <person name="Kale V."/>
            <person name="Holt S."/>
            <person name="Cochrane G."/>
            <person name="Meng A."/>
            <person name="Brown T."/>
            <person name="Cohen L."/>
        </authorList>
    </citation>
    <scope>NUCLEOTIDE SEQUENCE</scope>
    <source>
        <strain evidence="3">CCMP1381</strain>
    </source>
</reference>
<proteinExistence type="predicted"/>
<gene>
    <name evidence="3" type="ORF">DSPE1174_LOCUS6185</name>
</gene>
<feature type="compositionally biased region" description="Low complexity" evidence="1">
    <location>
        <begin position="80"/>
        <end position="97"/>
    </location>
</feature>
<feature type="region of interest" description="Disordered" evidence="1">
    <location>
        <begin position="68"/>
        <end position="119"/>
    </location>
</feature>
<dbReference type="InterPro" id="IPR036865">
    <property type="entry name" value="CRAL-TRIO_dom_sf"/>
</dbReference>
<feature type="domain" description="CRAL-TRIO" evidence="2">
    <location>
        <begin position="1"/>
        <end position="50"/>
    </location>
</feature>
<evidence type="ECO:0000256" key="1">
    <source>
        <dbReference type="SAM" id="MobiDB-lite"/>
    </source>
</evidence>
<dbReference type="PROSITE" id="PS50191">
    <property type="entry name" value="CRAL_TRIO"/>
    <property type="match status" value="1"/>
</dbReference>
<dbReference type="SUPFAM" id="SSF52087">
    <property type="entry name" value="CRAL/TRIO domain"/>
    <property type="match status" value="1"/>
</dbReference>
<organism evidence="3">
    <name type="scientific">Octactis speculum</name>
    <dbReference type="NCBI Taxonomy" id="3111310"/>
    <lineage>
        <taxon>Eukaryota</taxon>
        <taxon>Sar</taxon>
        <taxon>Stramenopiles</taxon>
        <taxon>Ochrophyta</taxon>
        <taxon>Dictyochophyceae</taxon>
        <taxon>Dictyochales</taxon>
        <taxon>Dictyochaceae</taxon>
        <taxon>Octactis</taxon>
    </lineage>
</organism>
<dbReference type="Gene3D" id="3.40.525.10">
    <property type="entry name" value="CRAL-TRIO lipid binding domain"/>
    <property type="match status" value="1"/>
</dbReference>
<dbReference type="EMBL" id="HBGS01011781">
    <property type="protein sequence ID" value="CAD9389160.1"/>
    <property type="molecule type" value="Transcribed_RNA"/>
</dbReference>
<accession>A0A7S2B9A3</accession>